<dbReference type="EMBL" id="CAJVQC010038493">
    <property type="protein sequence ID" value="CAG8766316.1"/>
    <property type="molecule type" value="Genomic_DNA"/>
</dbReference>
<keyword evidence="2" id="KW-1185">Reference proteome</keyword>
<dbReference type="Proteomes" id="UP000789920">
    <property type="component" value="Unassembled WGS sequence"/>
</dbReference>
<comment type="caution">
    <text evidence="1">The sequence shown here is derived from an EMBL/GenBank/DDBJ whole genome shotgun (WGS) entry which is preliminary data.</text>
</comment>
<feature type="non-terminal residue" evidence="1">
    <location>
        <position position="1"/>
    </location>
</feature>
<sequence>PKMHEIFKYAPEITQTGFNNIYACYDLGVAHLQEILRQDVYKVEPRNTVGCKKHNLVVHKLLSLLEYQKKEIQINKLTRNSNSQNSQIENNNVSTRLLYEQTGTKCQRRAMNDNEKKVLEDLLKYDTFPEDKAIEILRQLQEQSNDWDMQRVQIYWNNNHHNKKKKFLLIYKPRV</sequence>
<protein>
    <submittedName>
        <fullName evidence="1">21457_t:CDS:1</fullName>
    </submittedName>
</protein>
<evidence type="ECO:0000313" key="1">
    <source>
        <dbReference type="EMBL" id="CAG8766316.1"/>
    </source>
</evidence>
<accession>A0ACA9QVL6</accession>
<name>A0ACA9QVL6_9GLOM</name>
<evidence type="ECO:0000313" key="2">
    <source>
        <dbReference type="Proteomes" id="UP000789920"/>
    </source>
</evidence>
<proteinExistence type="predicted"/>
<reference evidence="1" key="1">
    <citation type="submission" date="2021-06" db="EMBL/GenBank/DDBJ databases">
        <authorList>
            <person name="Kallberg Y."/>
            <person name="Tangrot J."/>
            <person name="Rosling A."/>
        </authorList>
    </citation>
    <scope>NUCLEOTIDE SEQUENCE</scope>
    <source>
        <strain evidence="1">MA461A</strain>
    </source>
</reference>
<gene>
    <name evidence="1" type="ORF">RPERSI_LOCUS15837</name>
</gene>
<organism evidence="1 2">
    <name type="scientific">Racocetra persica</name>
    <dbReference type="NCBI Taxonomy" id="160502"/>
    <lineage>
        <taxon>Eukaryota</taxon>
        <taxon>Fungi</taxon>
        <taxon>Fungi incertae sedis</taxon>
        <taxon>Mucoromycota</taxon>
        <taxon>Glomeromycotina</taxon>
        <taxon>Glomeromycetes</taxon>
        <taxon>Diversisporales</taxon>
        <taxon>Gigasporaceae</taxon>
        <taxon>Racocetra</taxon>
    </lineage>
</organism>